<keyword evidence="3" id="KW-1185">Reference proteome</keyword>
<dbReference type="EMBL" id="KV417724">
    <property type="protein sequence ID" value="KZP08323.1"/>
    <property type="molecule type" value="Genomic_DNA"/>
</dbReference>
<name>A0A165X938_9AGAM</name>
<organism evidence="2 3">
    <name type="scientific">Athelia psychrophila</name>
    <dbReference type="NCBI Taxonomy" id="1759441"/>
    <lineage>
        <taxon>Eukaryota</taxon>
        <taxon>Fungi</taxon>
        <taxon>Dikarya</taxon>
        <taxon>Basidiomycota</taxon>
        <taxon>Agaricomycotina</taxon>
        <taxon>Agaricomycetes</taxon>
        <taxon>Agaricomycetidae</taxon>
        <taxon>Atheliales</taxon>
        <taxon>Atheliaceae</taxon>
        <taxon>Athelia</taxon>
    </lineage>
</organism>
<protein>
    <submittedName>
        <fullName evidence="2">Uncharacterized protein</fullName>
    </submittedName>
</protein>
<gene>
    <name evidence="2" type="ORF">FIBSPDRAFT_1052486</name>
</gene>
<dbReference type="Proteomes" id="UP000076532">
    <property type="component" value="Unassembled WGS sequence"/>
</dbReference>
<reference evidence="2 3" key="1">
    <citation type="journal article" date="2016" name="Mol. Biol. Evol.">
        <title>Comparative Genomics of Early-Diverging Mushroom-Forming Fungi Provides Insights into the Origins of Lignocellulose Decay Capabilities.</title>
        <authorList>
            <person name="Nagy L.G."/>
            <person name="Riley R."/>
            <person name="Tritt A."/>
            <person name="Adam C."/>
            <person name="Daum C."/>
            <person name="Floudas D."/>
            <person name="Sun H."/>
            <person name="Yadav J.S."/>
            <person name="Pangilinan J."/>
            <person name="Larsson K.H."/>
            <person name="Matsuura K."/>
            <person name="Barry K."/>
            <person name="Labutti K."/>
            <person name="Kuo R."/>
            <person name="Ohm R.A."/>
            <person name="Bhattacharya S.S."/>
            <person name="Shirouzu T."/>
            <person name="Yoshinaga Y."/>
            <person name="Martin F.M."/>
            <person name="Grigoriev I.V."/>
            <person name="Hibbett D.S."/>
        </authorList>
    </citation>
    <scope>NUCLEOTIDE SEQUENCE [LARGE SCALE GENOMIC DNA]</scope>
    <source>
        <strain evidence="2 3">CBS 109695</strain>
    </source>
</reference>
<evidence type="ECO:0000256" key="1">
    <source>
        <dbReference type="SAM" id="MobiDB-lite"/>
    </source>
</evidence>
<evidence type="ECO:0000313" key="3">
    <source>
        <dbReference type="Proteomes" id="UP000076532"/>
    </source>
</evidence>
<dbReference type="AlphaFoldDB" id="A0A165X938"/>
<accession>A0A165X938</accession>
<feature type="compositionally biased region" description="Polar residues" evidence="1">
    <location>
        <begin position="13"/>
        <end position="22"/>
    </location>
</feature>
<evidence type="ECO:0000313" key="2">
    <source>
        <dbReference type="EMBL" id="KZP08323.1"/>
    </source>
</evidence>
<feature type="compositionally biased region" description="Basic and acidic residues" evidence="1">
    <location>
        <begin position="23"/>
        <end position="38"/>
    </location>
</feature>
<sequence length="91" mass="10004">MLHGLWLDAFDACTSSPSNQDNGGKRDNVNNEEHKYDEQQVVSGGDAYGEQADLVADAVAKAAIRIRLFVEHQADVKRLVALLVQRLKGEP</sequence>
<proteinExistence type="predicted"/>
<feature type="region of interest" description="Disordered" evidence="1">
    <location>
        <begin position="12"/>
        <end position="43"/>
    </location>
</feature>